<proteinExistence type="predicted"/>
<accession>A0A545U078</accession>
<dbReference type="Proteomes" id="UP000315439">
    <property type="component" value="Unassembled WGS sequence"/>
</dbReference>
<dbReference type="EMBL" id="VIKS01000015">
    <property type="protein sequence ID" value="TQV82872.1"/>
    <property type="molecule type" value="Genomic_DNA"/>
</dbReference>
<protein>
    <submittedName>
        <fullName evidence="1">Uncharacterized protein</fullName>
    </submittedName>
</protein>
<evidence type="ECO:0000313" key="2">
    <source>
        <dbReference type="Proteomes" id="UP000315439"/>
    </source>
</evidence>
<name>A0A545U078_9GAMM</name>
<dbReference type="RefSeq" id="WP_142934567.1">
    <property type="nucleotide sequence ID" value="NZ_ML660171.1"/>
</dbReference>
<keyword evidence="2" id="KW-1185">Reference proteome</keyword>
<dbReference type="AlphaFoldDB" id="A0A545U078"/>
<gene>
    <name evidence="1" type="ORF">FLL46_24185</name>
</gene>
<reference evidence="1 2" key="1">
    <citation type="submission" date="2019-07" db="EMBL/GenBank/DDBJ databases">
        <title>Draft genome for Aliikangiella sp. M105.</title>
        <authorList>
            <person name="Wang G."/>
        </authorList>
    </citation>
    <scope>NUCLEOTIDE SEQUENCE [LARGE SCALE GENOMIC DNA]</scope>
    <source>
        <strain evidence="1 2">M105</strain>
    </source>
</reference>
<evidence type="ECO:0000313" key="1">
    <source>
        <dbReference type="EMBL" id="TQV82872.1"/>
    </source>
</evidence>
<organism evidence="1 2">
    <name type="scientific">Aliikangiella coralliicola</name>
    <dbReference type="NCBI Taxonomy" id="2592383"/>
    <lineage>
        <taxon>Bacteria</taxon>
        <taxon>Pseudomonadati</taxon>
        <taxon>Pseudomonadota</taxon>
        <taxon>Gammaproteobacteria</taxon>
        <taxon>Oceanospirillales</taxon>
        <taxon>Pleioneaceae</taxon>
        <taxon>Aliikangiella</taxon>
    </lineage>
</organism>
<sequence length="117" mass="13593">MHFTQKPIAENYPVTPSQWRDFYNASGWIVIPHYKSGRLHYVRVKEAVIPPVKNELNEYAPNFYGETVSLIVTTWSGKEIGIRYCNELPDLDPVKYPVLQVDMNNAITNQRWLKPGK</sequence>
<comment type="caution">
    <text evidence="1">The sequence shown here is derived from an EMBL/GenBank/DDBJ whole genome shotgun (WGS) entry which is preliminary data.</text>
</comment>